<name>A0A1W6JUX0_9CAUD</name>
<evidence type="ECO:0000313" key="1">
    <source>
        <dbReference type="EMBL" id="ARM71083.1"/>
    </source>
</evidence>
<accession>A0A1W6JUX0</accession>
<protein>
    <submittedName>
        <fullName evidence="1">Uncharacterized protein</fullName>
    </submittedName>
</protein>
<sequence>MNCAIDKASMKERMIQRLFLGRIKKAKKEYREAVKGTPYETQCVHYRNNTFNPLDIKPRDITGVYQIDEGSEHGKALNRLIRVMDSIKETEGHLVYILNFVERAGEFEYILGESTKEPTRKEECDEFKVTAEDKLKVIRRLKLLAEVA</sequence>
<organism evidence="1 2">
    <name type="scientific">Vibrio phage pVco-5</name>
    <dbReference type="NCBI Taxonomy" id="1965485"/>
    <lineage>
        <taxon>Viruses</taxon>
        <taxon>Duplodnaviria</taxon>
        <taxon>Heunggongvirae</taxon>
        <taxon>Uroviricota</taxon>
        <taxon>Caudoviricetes</taxon>
        <taxon>Schitoviridae</taxon>
        <taxon>Vicoquintavirus</taxon>
        <taxon>Vicoquintavirus Pvco5</taxon>
    </lineage>
</organism>
<keyword evidence="2" id="KW-1185">Reference proteome</keyword>
<gene>
    <name evidence="1" type="ORF">pVco5_095</name>
</gene>
<dbReference type="EMBL" id="KY612839">
    <property type="protein sequence ID" value="ARM71083.1"/>
    <property type="molecule type" value="Genomic_DNA"/>
</dbReference>
<dbReference type="Proteomes" id="UP000225564">
    <property type="component" value="Segment"/>
</dbReference>
<proteinExistence type="predicted"/>
<evidence type="ECO:0000313" key="2">
    <source>
        <dbReference type="Proteomes" id="UP000225564"/>
    </source>
</evidence>
<reference evidence="1 2" key="1">
    <citation type="submission" date="2017-02" db="EMBL/GenBank/DDBJ databases">
        <title>Comeplete genome sequence of Bacteriophage pVco-5, that infects Vibrio corallilyticus.</title>
        <authorList>
            <person name="Kim H.J."/>
            <person name="Park S.C."/>
        </authorList>
    </citation>
    <scope>NUCLEOTIDE SEQUENCE [LARGE SCALE GENOMIC DNA]</scope>
</reference>